<gene>
    <name evidence="1" type="ordered locus">cce_2837</name>
</gene>
<keyword evidence="2" id="KW-1185">Reference proteome</keyword>
<dbReference type="Pfam" id="PF05973">
    <property type="entry name" value="Gp49"/>
    <property type="match status" value="1"/>
</dbReference>
<dbReference type="Gene3D" id="3.30.2310.20">
    <property type="entry name" value="RelE-like"/>
    <property type="match status" value="1"/>
</dbReference>
<dbReference type="eggNOG" id="COG4683">
    <property type="taxonomic scope" value="Bacteria"/>
</dbReference>
<dbReference type="RefSeq" id="WP_009547302.1">
    <property type="nucleotide sequence ID" value="NC_010546.1"/>
</dbReference>
<accession>B1WUY8</accession>
<evidence type="ECO:0000313" key="2">
    <source>
        <dbReference type="Proteomes" id="UP000001203"/>
    </source>
</evidence>
<organism evidence="1 2">
    <name type="scientific">Crocosphaera subtropica (strain ATCC 51142 / BH68)</name>
    <name type="common">Cyanothece sp. (strain ATCC 51142)</name>
    <dbReference type="NCBI Taxonomy" id="43989"/>
    <lineage>
        <taxon>Bacteria</taxon>
        <taxon>Bacillati</taxon>
        <taxon>Cyanobacteriota</taxon>
        <taxon>Cyanophyceae</taxon>
        <taxon>Oscillatoriophycideae</taxon>
        <taxon>Chroococcales</taxon>
        <taxon>Aphanothecaceae</taxon>
        <taxon>Crocosphaera</taxon>
        <taxon>Crocosphaera subtropica</taxon>
    </lineage>
</organism>
<dbReference type="HOGENOM" id="CLU_107454_1_0_3"/>
<reference evidence="1 2" key="1">
    <citation type="journal article" date="2008" name="Proc. Natl. Acad. Sci. U.S.A.">
        <title>The genome of Cyanothece 51142, a unicellular diazotrophic cyanobacterium important in the marine nitrogen cycle.</title>
        <authorList>
            <person name="Welsh E.A."/>
            <person name="Liberton M."/>
            <person name="Stoeckel J."/>
            <person name="Loh T."/>
            <person name="Elvitigala T."/>
            <person name="Wang C."/>
            <person name="Wollam A."/>
            <person name="Fulton R.S."/>
            <person name="Clifton S.W."/>
            <person name="Jacobs J.M."/>
            <person name="Aurora R."/>
            <person name="Ghosh B.K."/>
            <person name="Sherman L.A."/>
            <person name="Smith R.D."/>
            <person name="Wilson R.K."/>
            <person name="Pakrasi H.B."/>
        </authorList>
    </citation>
    <scope>NUCLEOTIDE SEQUENCE [LARGE SCALE GENOMIC DNA]</scope>
    <source>
        <strain evidence="2">ATCC 51142 / BH68</strain>
    </source>
</reference>
<dbReference type="STRING" id="43989.cce_2837"/>
<evidence type="ECO:0000313" key="1">
    <source>
        <dbReference type="EMBL" id="ACB52185.1"/>
    </source>
</evidence>
<name>B1WUY8_CROS5</name>
<protein>
    <recommendedName>
        <fullName evidence="3">Addiction module toxin RelE</fullName>
    </recommendedName>
</protein>
<proteinExistence type="predicted"/>
<dbReference type="InterPro" id="IPR009241">
    <property type="entry name" value="HigB-like"/>
</dbReference>
<dbReference type="EMBL" id="CP000806">
    <property type="protein sequence ID" value="ACB52185.1"/>
    <property type="molecule type" value="Genomic_DNA"/>
</dbReference>
<sequence>MRWVVLFHDEFVREFNEFAEEVQDELLAYVKLLEVRGPSLRRPHADTLKGSRHANMKELRFKVDQGVWRVAFAFDPKRQAIVLVAGNKAGGNEKRFYKQLILKADQRFDFHLSELKNTGE</sequence>
<dbReference type="InterPro" id="IPR035093">
    <property type="entry name" value="RelE/ParE_toxin_dom_sf"/>
</dbReference>
<dbReference type="KEGG" id="cyt:cce_2837"/>
<dbReference type="Proteomes" id="UP000001203">
    <property type="component" value="Chromosome circular"/>
</dbReference>
<evidence type="ECO:0008006" key="3">
    <source>
        <dbReference type="Google" id="ProtNLM"/>
    </source>
</evidence>
<dbReference type="AlphaFoldDB" id="B1WUY8"/>
<dbReference type="OrthoDB" id="330810at2"/>